<dbReference type="STRING" id="5664.Q4QGV5"/>
<dbReference type="InParanoid" id="Q4QGV5"/>
<dbReference type="InterPro" id="IPR026082">
    <property type="entry name" value="ABCA"/>
</dbReference>
<dbReference type="InterPro" id="IPR056264">
    <property type="entry name" value="R2_ABCA1-4-like"/>
</dbReference>
<dbReference type="InterPro" id="IPR003439">
    <property type="entry name" value="ABC_transporter-like_ATP-bd"/>
</dbReference>
<dbReference type="FunFam" id="3.40.50.300:FF:000298">
    <property type="entry name" value="ATP-binding cassette sub-family A member 12"/>
    <property type="match status" value="1"/>
</dbReference>
<feature type="transmembrane region" description="Helical" evidence="9">
    <location>
        <begin position="1177"/>
        <end position="1199"/>
    </location>
</feature>
<comment type="subcellular location">
    <subcellularLocation>
        <location evidence="1">Membrane</location>
        <topology evidence="1">Multi-pass membrane protein</topology>
    </subcellularLocation>
</comment>
<feature type="transmembrane region" description="Helical" evidence="9">
    <location>
        <begin position="1229"/>
        <end position="1246"/>
    </location>
</feature>
<dbReference type="SMART" id="SM00382">
    <property type="entry name" value="AAA"/>
    <property type="match status" value="2"/>
</dbReference>
<dbReference type="Gene3D" id="3.40.50.300">
    <property type="entry name" value="P-loop containing nucleotide triphosphate hydrolases"/>
    <property type="match status" value="2"/>
</dbReference>
<evidence type="ECO:0000256" key="5">
    <source>
        <dbReference type="ARBA" id="ARBA00022741"/>
    </source>
</evidence>
<dbReference type="GO" id="GO:0006869">
    <property type="term" value="P:lipid transport"/>
    <property type="evidence" value="ECO:0000318"/>
    <property type="project" value="GO_Central"/>
</dbReference>
<dbReference type="GO" id="GO:0140359">
    <property type="term" value="F:ABC-type transporter activity"/>
    <property type="evidence" value="ECO:0007669"/>
    <property type="project" value="InterPro"/>
</dbReference>
<feature type="transmembrane region" description="Helical" evidence="9">
    <location>
        <begin position="1013"/>
        <end position="1034"/>
    </location>
</feature>
<dbReference type="InterPro" id="IPR013525">
    <property type="entry name" value="ABC2_TM"/>
</dbReference>
<feature type="transmembrane region" description="Helical" evidence="9">
    <location>
        <begin position="562"/>
        <end position="583"/>
    </location>
</feature>
<dbReference type="GO" id="GO:0005524">
    <property type="term" value="F:ATP binding"/>
    <property type="evidence" value="ECO:0007669"/>
    <property type="project" value="UniProtKB-KW"/>
</dbReference>
<sequence>MARTSWSSSPTGSASAGSAESYCRSKPAKRGSFMDQLLAILYRTLRQTLRTKAILFMEIVLPLMFVVITLILWLVWLPFQGRSRQFIDYTPYASSAATLHKQLTCFNSSEGEPIPGLCDCAWISMLSNYTVLCAGDYDTIPYKNLCYVDLPIDFSNFKVNGYAVGNITGANKLVQLWINSYNTSLFVIPTLDEVIIFHWLARISRPKAKSDGNLLSAGIAAGLMPNSKQSSVLCSGALYFVGSAAQVDPLLDYFRKESVLFDKVYGGTYATVVEAEARVRATEWNWAIIELNGFDASEFDVTIRMNSTALPTFALPYDKSYGGGFYNSRADLYAVAGFLSIQQIISEYYLKLVVGSAATGTDLPLDHYMAVAGYASFITQPLLTTADILLPLIFVMAYLYPVSQFTKRIVLEKELRIREAMQIMGLGNAPIYISWYLTFFLPNFFVTIVTLVVIRMTYITITNILMLFLVYYIYLITCVPLAGFYSAFFSKARLASLLTPLIYFVFAMPAFAIQSANTAIITAFCIFPPTAYAVTMLGIIDHEIAGGFAAASWHDVLDTPPVYLPIVMMAVDFVFFNLLMLYLDNVMPKQWGTRKHPLFFITDPVMWCFNSKHKRLEGGADGRAENGVFEDVDGDDDAVILDGLRKEYSRGGKRFVAVNNLYWGMREGEISVLLGHNGAGKTTVLNMMTGMVEPDAGDCYVYGSSVRTAKADVRQQIGYCPQHNILWGELTCREHLEFFGRIKGLRGWELENAVCRMLHETDLLEKMDQPAKSLSGGQKRKLSVSIAFVTCSRLIFLDEPTAGMDVGARRYTWELLRRMSAHHTIFLTTHYMDEADLLGHKIGIMSHGRLKCSGSSMFLKSHLGFGYSITMSLCEAASVNVISKVVHSSVDGAHEVGVSGCEVMYRLPNECVEQFPEFLDRLDAVKDELGIRGYSLSATTLEEIFLRVSNEDIEREREEDPLMQLHPDIAAAQESCIWNCEIVEGRKAMLWSQFKAMMTKRMWNGMRDRKMQFFQVVCPVICILIAMLLSLISLNGPDTITLNKDIYPGEVLVEMNGCDELLGPNASFDKFTVRHQKYMNALNLSTYMVDTFLSQPTLRVEGLVCHDPDWANAVKAPNNVIHILNSSTYHQGPISVNSIYQALYRKYTGKNAHFTLVAGTMPRTKQEKLTQDALKTILMGAIIMIPFTFLPSNVVAWVVKERECKARHLQNVSGLSFYIYWLTNFLFDMVAYIISMCLVIVIFLMFSREEYVAKDRIGAVFVLFFIYGLSSTTTGYMCSFLFDEHSNAQTIVMAVSFVSGFLLVMVVYIMSLLSQTMMAADVLKWITRIVPSFAIGEGIINLAMLTQRQAIVGGVTAWSMETIGWACVYMSVEFPLFFAITLFIDHPRRRMWGQRNQYDVDAAPQTVSEEDSDVEKTREDVYKEEAEGVNDDMVRVVDLRKVYPNGKEAVRNVTFSVTPGEVFGFLGTNGAGKTTTISMLCQEFIPTSGKAYVCGYDIVTESEQALRCIGYCPQFDACLDLLTVEEHLELYVGVRGIRYEERDVIIDALLRMCELSMYRYTLSSELSGGNRRKLSVAMSLIGGPSVVFLDEPSAGMDPVARRGLWTAIEKVADNSSVVLTTHHLEEVEALAHRVAIMVDGTLRCIGDKTHLKNKFGTGFEMGIRVRADDDMVNVHTWVKTQFPDATMNEFKGQRSVYTLPANVALSDVFRLLQQKKETLNITDYSVSQTSIEQVFLRISGELEEATAFRHTLEDTLALSSRKSALADAANFHPVTRNLSLDRSKWGYSVLRDGG</sequence>
<feature type="transmembrane region" description="Helical" evidence="9">
    <location>
        <begin position="520"/>
        <end position="540"/>
    </location>
</feature>
<dbReference type="eggNOG" id="KOG0059">
    <property type="taxonomic scope" value="Eukaryota"/>
</dbReference>
<dbReference type="SUPFAM" id="SSF52540">
    <property type="entry name" value="P-loop containing nucleoside triphosphate hydrolases"/>
    <property type="match status" value="2"/>
</dbReference>
<proteinExistence type="predicted"/>
<keyword evidence="4" id="KW-0677">Repeat</keyword>
<feature type="transmembrane region" description="Helical" evidence="9">
    <location>
        <begin position="1288"/>
        <end position="1313"/>
    </location>
</feature>
<dbReference type="GO" id="GO:0042626">
    <property type="term" value="F:ATPase-coupled transmembrane transporter activity"/>
    <property type="evidence" value="ECO:0000318"/>
    <property type="project" value="GO_Central"/>
</dbReference>
<dbReference type="Pfam" id="PF00005">
    <property type="entry name" value="ABC_tran"/>
    <property type="match status" value="2"/>
</dbReference>
<organism evidence="11 12">
    <name type="scientific">Leishmania major</name>
    <dbReference type="NCBI Taxonomy" id="5664"/>
    <lineage>
        <taxon>Eukaryota</taxon>
        <taxon>Discoba</taxon>
        <taxon>Euglenozoa</taxon>
        <taxon>Kinetoplastea</taxon>
        <taxon>Metakinetoplastina</taxon>
        <taxon>Trypanosomatida</taxon>
        <taxon>Trypanosomatidae</taxon>
        <taxon>Leishmaniinae</taxon>
        <taxon>Leishmania</taxon>
    </lineage>
</organism>
<dbReference type="PANTHER" id="PTHR19229:SF262">
    <property type="entry name" value="TRANSPORTER, PUTATIVE-RELATED"/>
    <property type="match status" value="1"/>
</dbReference>
<keyword evidence="2" id="KW-0813">Transport</keyword>
<keyword evidence="6 11" id="KW-0067">ATP-binding</keyword>
<dbReference type="KEGG" id="lma:LMJF_11_1270"/>
<dbReference type="OMA" id="WKNWIVL"/>
<name>Q4QGV5_LEIMA</name>
<dbReference type="GO" id="GO:0016887">
    <property type="term" value="F:ATP hydrolysis activity"/>
    <property type="evidence" value="ECO:0007669"/>
    <property type="project" value="InterPro"/>
</dbReference>
<evidence type="ECO:0000256" key="2">
    <source>
        <dbReference type="ARBA" id="ARBA00022448"/>
    </source>
</evidence>
<dbReference type="VEuPathDB" id="TriTrypDB:LmjF.11.1270"/>
<evidence type="ECO:0000256" key="4">
    <source>
        <dbReference type="ARBA" id="ARBA00022737"/>
    </source>
</evidence>
<evidence type="ECO:0000256" key="3">
    <source>
        <dbReference type="ARBA" id="ARBA00022692"/>
    </source>
</evidence>
<protein>
    <submittedName>
        <fullName evidence="11">Putative ATP-binding cassette protein subfamily A,member 5</fullName>
    </submittedName>
</protein>
<dbReference type="CDD" id="cd03263">
    <property type="entry name" value="ABC_subfamily_A"/>
    <property type="match status" value="2"/>
</dbReference>
<keyword evidence="12" id="KW-1185">Reference proteome</keyword>
<reference evidence="11 12" key="2">
    <citation type="journal article" date="2011" name="Genome Res.">
        <title>Chromosome and gene copy number variation allow major structural change between species and strains of Leishmania.</title>
        <authorList>
            <person name="Rogers M.B."/>
            <person name="Hilley J.D."/>
            <person name="Dickens N.J."/>
            <person name="Wilkes J."/>
            <person name="Bates P.A."/>
            <person name="Depledge D.P."/>
            <person name="Harris D."/>
            <person name="Her Y."/>
            <person name="Herzyk P."/>
            <person name="Imamura H."/>
            <person name="Otto T.D."/>
            <person name="Sanders M."/>
            <person name="Seeger K."/>
            <person name="Dujardin J.C."/>
            <person name="Berriman M."/>
            <person name="Smith D.F."/>
            <person name="Hertz-Fowler C."/>
            <person name="Mottram J.C."/>
        </authorList>
    </citation>
    <scope>NUCLEOTIDE SEQUENCE [LARGE SCALE GENOMIC DNA]</scope>
    <source>
        <strain evidence="12">MHOM/IL/81/Friedlin</strain>
    </source>
</reference>
<dbReference type="GO" id="GO:0005319">
    <property type="term" value="F:lipid transporter activity"/>
    <property type="evidence" value="ECO:0000318"/>
    <property type="project" value="GO_Central"/>
</dbReference>
<dbReference type="GO" id="GO:0016020">
    <property type="term" value="C:membrane"/>
    <property type="evidence" value="ECO:0007669"/>
    <property type="project" value="UniProtKB-SubCell"/>
</dbReference>
<keyword evidence="3 9" id="KW-0812">Transmembrane</keyword>
<dbReference type="VEuPathDB" id="TriTrypDB:LMJLV39_110020100"/>
<keyword evidence="8 9" id="KW-0472">Membrane</keyword>
<dbReference type="Proteomes" id="UP000000542">
    <property type="component" value="Chromosome 11"/>
</dbReference>
<feature type="transmembrane region" description="Helical" evidence="9">
    <location>
        <begin position="468"/>
        <end position="488"/>
    </location>
</feature>
<evidence type="ECO:0000256" key="6">
    <source>
        <dbReference type="ARBA" id="ARBA00022840"/>
    </source>
</evidence>
<dbReference type="InterPro" id="IPR017871">
    <property type="entry name" value="ABC_transporter-like_CS"/>
</dbReference>
<evidence type="ECO:0000256" key="9">
    <source>
        <dbReference type="SAM" id="Phobius"/>
    </source>
</evidence>
<dbReference type="Pfam" id="PF23321">
    <property type="entry name" value="R1_ABCA1"/>
    <property type="match status" value="1"/>
</dbReference>
<feature type="transmembrane region" description="Helical" evidence="9">
    <location>
        <begin position="1258"/>
        <end position="1282"/>
    </location>
</feature>
<feature type="transmembrane region" description="Helical" evidence="9">
    <location>
        <begin position="494"/>
        <end position="513"/>
    </location>
</feature>
<accession>Q4QGV5</accession>
<feature type="domain" description="ABC transporter" evidence="10">
    <location>
        <begin position="639"/>
        <end position="872"/>
    </location>
</feature>
<evidence type="ECO:0000259" key="10">
    <source>
        <dbReference type="PROSITE" id="PS50893"/>
    </source>
</evidence>
<keyword evidence="5" id="KW-0547">Nucleotide-binding</keyword>
<dbReference type="GeneID" id="5649878"/>
<dbReference type="FunFam" id="3.40.50.300:FF:001592">
    <property type="entry name" value="ATP-binding cassette protein subfamily A, member 6"/>
    <property type="match status" value="1"/>
</dbReference>
<dbReference type="HOGENOM" id="CLU_000604_19_1_1"/>
<reference evidence="11 12" key="1">
    <citation type="journal article" date="2005" name="Science">
        <title>The genome of the kinetoplastid parasite, Leishmania major.</title>
        <authorList>
            <person name="Ivens A.C."/>
            <person name="Peacock C.S."/>
            <person name="Worthey E.A."/>
            <person name="Murphy L."/>
            <person name="Aggarwal G."/>
            <person name="Berriman M."/>
            <person name="Sisk E."/>
            <person name="Rajandream M.A."/>
            <person name="Adlem E."/>
            <person name="Aert R."/>
            <person name="Anupama A."/>
            <person name="Apostolou Z."/>
            <person name="Attipoe P."/>
            <person name="Bason N."/>
            <person name="Bauser C."/>
            <person name="Beck A."/>
            <person name="Beverley S.M."/>
            <person name="Bianchettin G."/>
            <person name="Borzym K."/>
            <person name="Bothe G."/>
            <person name="Bruschi C.V."/>
            <person name="Collins M."/>
            <person name="Cadag E."/>
            <person name="Ciarloni L."/>
            <person name="Clayton C."/>
            <person name="Coulson R.M."/>
            <person name="Cronin A."/>
            <person name="Cruz A.K."/>
            <person name="Davies R.M."/>
            <person name="De Gaudenzi J."/>
            <person name="Dobson D.E."/>
            <person name="Duesterhoeft A."/>
            <person name="Fazelina G."/>
            <person name="Fosker N."/>
            <person name="Frasch A.C."/>
            <person name="Fraser A."/>
            <person name="Fuchs M."/>
            <person name="Gabel C."/>
            <person name="Goble A."/>
            <person name="Goffeau A."/>
            <person name="Harris D."/>
            <person name="Hertz-Fowler C."/>
            <person name="Hilbert H."/>
            <person name="Horn D."/>
            <person name="Huang Y."/>
            <person name="Klages S."/>
            <person name="Knights A."/>
            <person name="Kube M."/>
            <person name="Larke N."/>
            <person name="Litvin L."/>
            <person name="Lord A."/>
            <person name="Louie T."/>
            <person name="Marra M."/>
            <person name="Masuy D."/>
            <person name="Matthews K."/>
            <person name="Michaeli S."/>
            <person name="Mottram J.C."/>
            <person name="Muller-Auer S."/>
            <person name="Munden H."/>
            <person name="Nelson S."/>
            <person name="Norbertczak H."/>
            <person name="Oliver K."/>
            <person name="O'neil S."/>
            <person name="Pentony M."/>
            <person name="Pohl T.M."/>
            <person name="Price C."/>
            <person name="Purnelle B."/>
            <person name="Quail M.A."/>
            <person name="Rabbinowitsch E."/>
            <person name="Reinhardt R."/>
            <person name="Rieger M."/>
            <person name="Rinta J."/>
            <person name="Robben J."/>
            <person name="Robertson L."/>
            <person name="Ruiz J.C."/>
            <person name="Rutter S."/>
            <person name="Saunders D."/>
            <person name="Schafer M."/>
            <person name="Schein J."/>
            <person name="Schwartz D.C."/>
            <person name="Seeger K."/>
            <person name="Seyler A."/>
            <person name="Sharp S."/>
            <person name="Shin H."/>
            <person name="Sivam D."/>
            <person name="Squares R."/>
            <person name="Squares S."/>
            <person name="Tosato V."/>
            <person name="Vogt C."/>
            <person name="Volckaert G."/>
            <person name="Wambutt R."/>
            <person name="Warren T."/>
            <person name="Wedler H."/>
            <person name="Woodward J."/>
            <person name="Zhou S."/>
            <person name="Zimmermann W."/>
            <person name="Smith D.F."/>
            <person name="Blackwell J.M."/>
            <person name="Stuart K.D."/>
            <person name="Barrell B."/>
            <person name="Myler P.J."/>
        </authorList>
    </citation>
    <scope>NUCLEOTIDE SEQUENCE [LARGE SCALE GENOMIC DNA]</scope>
    <source>
        <strain evidence="12">MHOM/IL/81/Friedlin</strain>
    </source>
</reference>
<evidence type="ECO:0000256" key="1">
    <source>
        <dbReference type="ARBA" id="ARBA00004141"/>
    </source>
</evidence>
<dbReference type="RefSeq" id="XP_001681593.1">
    <property type="nucleotide sequence ID" value="XM_001681541.1"/>
</dbReference>
<feature type="domain" description="ABC transporter" evidence="10">
    <location>
        <begin position="1434"/>
        <end position="1664"/>
    </location>
</feature>
<dbReference type="VEuPathDB" id="TriTrypDB:LMJFC_110020000"/>
<evidence type="ECO:0000313" key="12">
    <source>
        <dbReference type="Proteomes" id="UP000000542"/>
    </source>
</evidence>
<keyword evidence="7 9" id="KW-1133">Transmembrane helix</keyword>
<feature type="transmembrane region" description="Helical" evidence="9">
    <location>
        <begin position="53"/>
        <end position="76"/>
    </location>
</feature>
<dbReference type="PANTHER" id="PTHR19229">
    <property type="entry name" value="ATP-BINDING CASSETTE TRANSPORTER SUBFAMILY A ABCA"/>
    <property type="match status" value="1"/>
</dbReference>
<dbReference type="VEuPathDB" id="TriTrypDB:LMJSD75_110020600"/>
<dbReference type="InterPro" id="IPR003593">
    <property type="entry name" value="AAA+_ATPase"/>
</dbReference>
<feature type="transmembrane region" description="Helical" evidence="9">
    <location>
        <begin position="1363"/>
        <end position="1384"/>
    </location>
</feature>
<gene>
    <name evidence="11" type="primary">ABCA5</name>
    <name evidence="11" type="ORF">LMJF_11_1270</name>
</gene>
<dbReference type="Pfam" id="PF12698">
    <property type="entry name" value="ABC2_membrane_3"/>
    <property type="match status" value="2"/>
</dbReference>
<feature type="transmembrane region" description="Helical" evidence="9">
    <location>
        <begin position="1325"/>
        <end position="1343"/>
    </location>
</feature>
<evidence type="ECO:0000256" key="8">
    <source>
        <dbReference type="ARBA" id="ARBA00023136"/>
    </source>
</evidence>
<dbReference type="InterPro" id="IPR027417">
    <property type="entry name" value="P-loop_NTPase"/>
</dbReference>
<feature type="transmembrane region" description="Helical" evidence="9">
    <location>
        <begin position="382"/>
        <end position="400"/>
    </location>
</feature>
<evidence type="ECO:0000313" key="11">
    <source>
        <dbReference type="EMBL" id="CAJ03026.1"/>
    </source>
</evidence>
<dbReference type="PROSITE" id="PS50893">
    <property type="entry name" value="ABC_TRANSPORTER_2"/>
    <property type="match status" value="2"/>
</dbReference>
<dbReference type="PROSITE" id="PS00211">
    <property type="entry name" value="ABC_TRANSPORTER_1"/>
    <property type="match status" value="2"/>
</dbReference>
<dbReference type="EMBL" id="FR796407">
    <property type="protein sequence ID" value="CAJ03026.1"/>
    <property type="molecule type" value="Genomic_DNA"/>
</dbReference>
<evidence type="ECO:0000256" key="7">
    <source>
        <dbReference type="ARBA" id="ARBA00022989"/>
    </source>
</evidence>